<dbReference type="InterPro" id="IPR002347">
    <property type="entry name" value="SDR_fam"/>
</dbReference>
<dbReference type="STRING" id="1163408.UU9_16506"/>
<reference evidence="3 4" key="1">
    <citation type="journal article" date="2012" name="J. Bacteriol.">
        <title>Genome sequences for six rhodanobacter strains, isolated from soils and the terrestrial subsurface, with variable denitrification capabilities.</title>
        <authorList>
            <person name="Kostka J.E."/>
            <person name="Green S.J."/>
            <person name="Rishishwar L."/>
            <person name="Prakash O."/>
            <person name="Katz L.S."/>
            <person name="Marino-Ramirez L."/>
            <person name="Jordan I.K."/>
            <person name="Munk C."/>
            <person name="Ivanova N."/>
            <person name="Mikhailova N."/>
            <person name="Watson D.B."/>
            <person name="Brown S.D."/>
            <person name="Palumbo A.V."/>
            <person name="Brooks S.C."/>
        </authorList>
    </citation>
    <scope>NUCLEOTIDE SEQUENCE [LARGE SCALE GENOMIC DNA]</scope>
    <source>
        <strain evidence="4">Jip2T</strain>
    </source>
</reference>
<sequence>MSTPAAPPFDFRGYRVVVAGGSKGIGRSIALGFAQSGAAVSICARGAAALEETQRAIAALGGQAHAARCDLADAADIERYVADAAAALGGIDVLVNNASGYGFGDDDDSWLAGFNVDLMAAVRTSRAALPHLQASAHPCILHTSSIAAFRPRAHGAAYAAAKAALSQYTTSQALALAEHRIRVNAIAPGSISFPDGLWQRRKRDQPDLYRATLAKIPFGRFGTPQEIAHAALFLASPWAGWITGQTLAVDGGQMLNG</sequence>
<dbReference type="Gene3D" id="3.40.50.720">
    <property type="entry name" value="NAD(P)-binding Rossmann-like Domain"/>
    <property type="match status" value="1"/>
</dbReference>
<evidence type="ECO:0000313" key="4">
    <source>
        <dbReference type="Proteomes" id="UP000004210"/>
    </source>
</evidence>
<dbReference type="PROSITE" id="PS00061">
    <property type="entry name" value="ADH_SHORT"/>
    <property type="match status" value="1"/>
</dbReference>
<dbReference type="GO" id="GO:0016491">
    <property type="term" value="F:oxidoreductase activity"/>
    <property type="evidence" value="ECO:0007669"/>
    <property type="project" value="UniProtKB-KW"/>
</dbReference>
<keyword evidence="2" id="KW-0560">Oxidoreductase</keyword>
<dbReference type="PATRIC" id="fig|1163408.3.peg.3345"/>
<dbReference type="PRINTS" id="PR00081">
    <property type="entry name" value="GDHRDH"/>
</dbReference>
<dbReference type="PANTHER" id="PTHR43639">
    <property type="entry name" value="OXIDOREDUCTASE, SHORT-CHAIN DEHYDROGENASE/REDUCTASE FAMILY (AFU_ORTHOLOGUE AFUA_5G02870)"/>
    <property type="match status" value="1"/>
</dbReference>
<dbReference type="Proteomes" id="UP000004210">
    <property type="component" value="Unassembled WGS sequence"/>
</dbReference>
<comment type="caution">
    <text evidence="3">The sequence shown here is derived from an EMBL/GenBank/DDBJ whole genome shotgun (WGS) entry which is preliminary data.</text>
</comment>
<dbReference type="Pfam" id="PF13561">
    <property type="entry name" value="adh_short_C2"/>
    <property type="match status" value="1"/>
</dbReference>
<gene>
    <name evidence="3" type="ORF">UU9_16506</name>
</gene>
<name>I4VJ68_9GAMM</name>
<dbReference type="RefSeq" id="WP_007082923.1">
    <property type="nucleotide sequence ID" value="NZ_AJXU01000081.1"/>
</dbReference>
<dbReference type="EMBL" id="AJXU01000081">
    <property type="protein sequence ID" value="EIL87259.1"/>
    <property type="molecule type" value="Genomic_DNA"/>
</dbReference>
<dbReference type="InterPro" id="IPR020904">
    <property type="entry name" value="Sc_DH/Rdtase_CS"/>
</dbReference>
<keyword evidence="4" id="KW-1185">Reference proteome</keyword>
<organism evidence="3 4">
    <name type="scientific">Rhodanobacter fulvus Jip2</name>
    <dbReference type="NCBI Taxonomy" id="1163408"/>
    <lineage>
        <taxon>Bacteria</taxon>
        <taxon>Pseudomonadati</taxon>
        <taxon>Pseudomonadota</taxon>
        <taxon>Gammaproteobacteria</taxon>
        <taxon>Lysobacterales</taxon>
        <taxon>Rhodanobacteraceae</taxon>
        <taxon>Rhodanobacter</taxon>
    </lineage>
</organism>
<dbReference type="OrthoDB" id="9803333at2"/>
<dbReference type="PANTHER" id="PTHR43639:SF1">
    <property type="entry name" value="SHORT-CHAIN DEHYDROGENASE_REDUCTASE FAMILY PROTEIN"/>
    <property type="match status" value="1"/>
</dbReference>
<proteinExistence type="inferred from homology"/>
<evidence type="ECO:0000256" key="2">
    <source>
        <dbReference type="ARBA" id="ARBA00023002"/>
    </source>
</evidence>
<dbReference type="FunFam" id="3.40.50.720:FF:000084">
    <property type="entry name" value="Short-chain dehydrogenase reductase"/>
    <property type="match status" value="1"/>
</dbReference>
<dbReference type="eggNOG" id="COG1028">
    <property type="taxonomic scope" value="Bacteria"/>
</dbReference>
<evidence type="ECO:0000313" key="3">
    <source>
        <dbReference type="EMBL" id="EIL87259.1"/>
    </source>
</evidence>
<dbReference type="PRINTS" id="PR00080">
    <property type="entry name" value="SDRFAMILY"/>
</dbReference>
<comment type="similarity">
    <text evidence="1">Belongs to the short-chain dehydrogenases/reductases (SDR) family.</text>
</comment>
<dbReference type="AlphaFoldDB" id="I4VJ68"/>
<dbReference type="SUPFAM" id="SSF51735">
    <property type="entry name" value="NAD(P)-binding Rossmann-fold domains"/>
    <property type="match status" value="1"/>
</dbReference>
<accession>I4VJ68</accession>
<protein>
    <submittedName>
        <fullName evidence="3">Putative short chain dehydrogenase</fullName>
    </submittedName>
</protein>
<evidence type="ECO:0000256" key="1">
    <source>
        <dbReference type="ARBA" id="ARBA00006484"/>
    </source>
</evidence>
<dbReference type="InterPro" id="IPR036291">
    <property type="entry name" value="NAD(P)-bd_dom_sf"/>
</dbReference>